<dbReference type="EMBL" id="SNRW01004318">
    <property type="protein sequence ID" value="KAA6387575.1"/>
    <property type="molecule type" value="Genomic_DNA"/>
</dbReference>
<protein>
    <recommendedName>
        <fullName evidence="3">PB1 domain-containing protein</fullName>
    </recommendedName>
</protein>
<comment type="caution">
    <text evidence="1">The sequence shown here is derived from an EMBL/GenBank/DDBJ whole genome shotgun (WGS) entry which is preliminary data.</text>
</comment>
<dbReference type="AlphaFoldDB" id="A0A5J4VYA0"/>
<name>A0A5J4VYA0_9EUKA</name>
<dbReference type="Proteomes" id="UP000324800">
    <property type="component" value="Unassembled WGS sequence"/>
</dbReference>
<reference evidence="1 2" key="1">
    <citation type="submission" date="2019-03" db="EMBL/GenBank/DDBJ databases">
        <title>Single cell metagenomics reveals metabolic interactions within the superorganism composed of flagellate Streblomastix strix and complex community of Bacteroidetes bacteria on its surface.</title>
        <authorList>
            <person name="Treitli S.C."/>
            <person name="Kolisko M."/>
            <person name="Husnik F."/>
            <person name="Keeling P."/>
            <person name="Hampl V."/>
        </authorList>
    </citation>
    <scope>NUCLEOTIDE SEQUENCE [LARGE SCALE GENOMIC DNA]</scope>
    <source>
        <strain evidence="1">ST1C</strain>
    </source>
</reference>
<evidence type="ECO:0000313" key="1">
    <source>
        <dbReference type="EMBL" id="KAA6387575.1"/>
    </source>
</evidence>
<evidence type="ECO:0008006" key="3">
    <source>
        <dbReference type="Google" id="ProtNLM"/>
    </source>
</evidence>
<sequence>MNSRSIKTIEEITSAKRQKFVSGDVQLAEFFAAVRTAHGFAAEAPYSLSNVDQDGDKIQITTDNLAAALAQLQADETFCIFYILKIILESMLHLSQQIIMLLIGKNLKTIPINDGCQLEMQ</sequence>
<proteinExistence type="predicted"/>
<organism evidence="1 2">
    <name type="scientific">Streblomastix strix</name>
    <dbReference type="NCBI Taxonomy" id="222440"/>
    <lineage>
        <taxon>Eukaryota</taxon>
        <taxon>Metamonada</taxon>
        <taxon>Preaxostyla</taxon>
        <taxon>Oxymonadida</taxon>
        <taxon>Streblomastigidae</taxon>
        <taxon>Streblomastix</taxon>
    </lineage>
</organism>
<gene>
    <name evidence="1" type="ORF">EZS28_016896</name>
</gene>
<accession>A0A5J4VYA0</accession>
<evidence type="ECO:0000313" key="2">
    <source>
        <dbReference type="Proteomes" id="UP000324800"/>
    </source>
</evidence>